<gene>
    <name evidence="3" type="ORF">DEJ49_20630</name>
</gene>
<keyword evidence="3" id="KW-0547">Nucleotide-binding</keyword>
<reference evidence="3 4" key="1">
    <citation type="submission" date="2018-05" db="EMBL/GenBank/DDBJ databases">
        <title>Streptomyces venezuelae.</title>
        <authorList>
            <person name="Kim W."/>
            <person name="Lee N."/>
            <person name="Cho B.-K."/>
        </authorList>
    </citation>
    <scope>NUCLEOTIDE SEQUENCE [LARGE SCALE GENOMIC DNA]</scope>
    <source>
        <strain evidence="3 4">ATCC 14585</strain>
    </source>
</reference>
<keyword evidence="3" id="KW-0067">ATP-binding</keyword>
<keyword evidence="1" id="KW-0808">Transferase</keyword>
<dbReference type="PANTHER" id="PTHR35526:SF3">
    <property type="entry name" value="ANTI-SIGMA-F FACTOR RSBW"/>
    <property type="match status" value="1"/>
</dbReference>
<protein>
    <submittedName>
        <fullName evidence="3">ATP-binding protein</fullName>
    </submittedName>
</protein>
<dbReference type="Pfam" id="PF13581">
    <property type="entry name" value="HATPase_c_2"/>
    <property type="match status" value="1"/>
</dbReference>
<evidence type="ECO:0000313" key="4">
    <source>
        <dbReference type="Proteomes" id="UP000324015"/>
    </source>
</evidence>
<dbReference type="AlphaFoldDB" id="A0A5P2CPP0"/>
<keyword evidence="1" id="KW-0723">Serine/threonine-protein kinase</keyword>
<dbReference type="CDD" id="cd16936">
    <property type="entry name" value="HATPase_RsbW-like"/>
    <property type="match status" value="1"/>
</dbReference>
<dbReference type="Gene3D" id="3.30.565.10">
    <property type="entry name" value="Histidine kinase-like ATPase, C-terminal domain"/>
    <property type="match status" value="1"/>
</dbReference>
<dbReference type="GO" id="GO:0004674">
    <property type="term" value="F:protein serine/threonine kinase activity"/>
    <property type="evidence" value="ECO:0007669"/>
    <property type="project" value="UniProtKB-KW"/>
</dbReference>
<organism evidence="3 4">
    <name type="scientific">Streptomyces venezuelae</name>
    <dbReference type="NCBI Taxonomy" id="54571"/>
    <lineage>
        <taxon>Bacteria</taxon>
        <taxon>Bacillati</taxon>
        <taxon>Actinomycetota</taxon>
        <taxon>Actinomycetes</taxon>
        <taxon>Kitasatosporales</taxon>
        <taxon>Streptomycetaceae</taxon>
        <taxon>Streptomyces</taxon>
    </lineage>
</organism>
<dbReference type="EMBL" id="CP029191">
    <property type="protein sequence ID" value="QES43071.1"/>
    <property type="molecule type" value="Genomic_DNA"/>
</dbReference>
<evidence type="ECO:0000259" key="2">
    <source>
        <dbReference type="Pfam" id="PF13581"/>
    </source>
</evidence>
<dbReference type="SUPFAM" id="SSF55874">
    <property type="entry name" value="ATPase domain of HSP90 chaperone/DNA topoisomerase II/histidine kinase"/>
    <property type="match status" value="1"/>
</dbReference>
<dbReference type="RefSeq" id="WP_150185481.1">
    <property type="nucleotide sequence ID" value="NZ_CP029191.1"/>
</dbReference>
<proteinExistence type="predicted"/>
<dbReference type="InterPro" id="IPR050267">
    <property type="entry name" value="Anti-sigma-factor_SerPK"/>
</dbReference>
<sequence>MGVPPHDLTSDRQDTYTLFTPGNAHSAKICRDFVQRTLETLGLGHLGDTAALCTSELVTNVHQHTKSDVHLRAAVATTHVRIAVYDDGDQLPTPRRPDAEEEGGRGLFLVTALSDVCGVTPVSAGKGVWFQLNR</sequence>
<dbReference type="InterPro" id="IPR003594">
    <property type="entry name" value="HATPase_dom"/>
</dbReference>
<accession>A0A5P2CPP0</accession>
<dbReference type="PANTHER" id="PTHR35526">
    <property type="entry name" value="ANTI-SIGMA-F FACTOR RSBW-RELATED"/>
    <property type="match status" value="1"/>
</dbReference>
<name>A0A5P2CPP0_STRVZ</name>
<dbReference type="GO" id="GO:0005524">
    <property type="term" value="F:ATP binding"/>
    <property type="evidence" value="ECO:0007669"/>
    <property type="project" value="UniProtKB-KW"/>
</dbReference>
<dbReference type="Proteomes" id="UP000324015">
    <property type="component" value="Chromosome"/>
</dbReference>
<keyword evidence="1" id="KW-0418">Kinase</keyword>
<feature type="domain" description="Histidine kinase/HSP90-like ATPase" evidence="2">
    <location>
        <begin position="48"/>
        <end position="130"/>
    </location>
</feature>
<evidence type="ECO:0000256" key="1">
    <source>
        <dbReference type="ARBA" id="ARBA00022527"/>
    </source>
</evidence>
<evidence type="ECO:0000313" key="3">
    <source>
        <dbReference type="EMBL" id="QES43071.1"/>
    </source>
</evidence>
<dbReference type="InterPro" id="IPR036890">
    <property type="entry name" value="HATPase_C_sf"/>
</dbReference>